<proteinExistence type="predicted"/>
<dbReference type="PROSITE" id="PS50986">
    <property type="entry name" value="MANSC"/>
    <property type="match status" value="1"/>
</dbReference>
<reference evidence="14 15" key="1">
    <citation type="submission" date="2021-07" db="EMBL/GenBank/DDBJ databases">
        <authorList>
            <person name="Imarazene B."/>
            <person name="Zahm M."/>
            <person name="Klopp C."/>
            <person name="Cabau C."/>
            <person name="Beille S."/>
            <person name="Jouanno E."/>
            <person name="Castinel A."/>
            <person name="Lluch J."/>
            <person name="Gil L."/>
            <person name="Kuchtly C."/>
            <person name="Lopez Roques C."/>
            <person name="Donnadieu C."/>
            <person name="Parrinello H."/>
            <person name="Journot L."/>
            <person name="Du K."/>
            <person name="Schartl M."/>
            <person name="Retaux S."/>
            <person name="Guiguen Y."/>
        </authorList>
    </citation>
    <scope>NUCLEOTIDE SEQUENCE [LARGE SCALE GENOMIC DNA]</scope>
    <source>
        <strain evidence="14">Pach_M1</strain>
        <tissue evidence="14">Testis</tissue>
    </source>
</reference>
<dbReference type="InterPro" id="IPR036055">
    <property type="entry name" value="LDL_receptor-like_sf"/>
</dbReference>
<protein>
    <submittedName>
        <fullName evidence="14">Kunitz-type protease inhibitor 1</fullName>
    </submittedName>
</protein>
<dbReference type="Pfam" id="PF00057">
    <property type="entry name" value="Ldl_recept_a"/>
    <property type="match status" value="1"/>
</dbReference>
<dbReference type="OrthoDB" id="2019384at2759"/>
<keyword evidence="2 9" id="KW-0812">Transmembrane</keyword>
<sequence>MALHRLCLLAVVLSVLLLDVSEAQESPQQCMSKFTQGKDGFVLDTDESVKEGATFLSSPQVSTVSECVSACCSDPNCNLALIESTSEESTSEESTIHACFTFNCLYKQKQVCRFVRKTGFKNYLLNSGVFRSYLQDIPSTQEDKPPKAKAGQDRVIQPNEVVTLNGIESKDDHKIVDFKWTLVSGNPSAVIEKSHFPDQVTVSKLTAGVYKFRLTVTDNIGQSDSTEITVLVLTPEQTHHHCLVPKKAGPCRGSFPRWHYNAASEKCEEFTFGGCKENRNNYLSREECLNACDKVSVLNNSTLGRHGPIDLPSEQCGVPCGAETFVCANGCCIDKELECDQTKQCSDGSDEEQCDKLGSKFRRLLDIPVDVDKARCTQPPVTGPCRASFTKWYYNPYDRKCNRFNYGGCQGNDNQFETQDHCSKVCTGVTESDVFLRSAAFEKQTGENNTAAIGIAVALGLAILVLVAVIGYCLLKGKKKPKHQRVAVNGAHSFPIEDTEKLVYNSTTKPI</sequence>
<evidence type="ECO:0000313" key="14">
    <source>
        <dbReference type="EMBL" id="KAG9268160.1"/>
    </source>
</evidence>
<evidence type="ECO:0000256" key="4">
    <source>
        <dbReference type="ARBA" id="ARBA00022989"/>
    </source>
</evidence>
<evidence type="ECO:0000259" key="12">
    <source>
        <dbReference type="PROSITE" id="PS50279"/>
    </source>
</evidence>
<keyword evidence="3 10" id="KW-0732">Signal</keyword>
<dbReference type="PROSITE" id="PS00280">
    <property type="entry name" value="BPTI_KUNITZ_1"/>
    <property type="match status" value="2"/>
</dbReference>
<dbReference type="Pfam" id="PF00014">
    <property type="entry name" value="Kunitz_BPTI"/>
    <property type="match status" value="2"/>
</dbReference>
<dbReference type="SUPFAM" id="SSF49299">
    <property type="entry name" value="PKD domain"/>
    <property type="match status" value="1"/>
</dbReference>
<dbReference type="FunFam" id="2.60.40.10:FF:000061">
    <property type="entry name" value="Dyslexia-associated protein KIAA0319 homolog"/>
    <property type="match status" value="1"/>
</dbReference>
<dbReference type="InterPro" id="IPR000601">
    <property type="entry name" value="PKD_dom"/>
</dbReference>
<feature type="domain" description="MANSC" evidence="13">
    <location>
        <begin position="37"/>
        <end position="123"/>
    </location>
</feature>
<feature type="chain" id="PRO_5035721882" evidence="10">
    <location>
        <begin position="24"/>
        <end position="511"/>
    </location>
</feature>
<dbReference type="Pfam" id="PF07502">
    <property type="entry name" value="MANEC"/>
    <property type="match status" value="1"/>
</dbReference>
<feature type="disulfide bond" evidence="8">
    <location>
        <begin position="339"/>
        <end position="354"/>
    </location>
</feature>
<evidence type="ECO:0000256" key="3">
    <source>
        <dbReference type="ARBA" id="ARBA00022729"/>
    </source>
</evidence>
<evidence type="ECO:0000256" key="7">
    <source>
        <dbReference type="ARBA" id="ARBA00023180"/>
    </source>
</evidence>
<dbReference type="CDD" id="cd00146">
    <property type="entry name" value="PKD"/>
    <property type="match status" value="1"/>
</dbReference>
<dbReference type="GO" id="GO:0030198">
    <property type="term" value="P:extracellular matrix organization"/>
    <property type="evidence" value="ECO:0007669"/>
    <property type="project" value="TreeGrafter"/>
</dbReference>
<feature type="disulfide bond" evidence="8">
    <location>
        <begin position="327"/>
        <end position="345"/>
    </location>
</feature>
<dbReference type="PROSITE" id="PS50093">
    <property type="entry name" value="PKD"/>
    <property type="match status" value="1"/>
</dbReference>
<evidence type="ECO:0000256" key="1">
    <source>
        <dbReference type="ARBA" id="ARBA00004370"/>
    </source>
</evidence>
<evidence type="ECO:0000256" key="5">
    <source>
        <dbReference type="ARBA" id="ARBA00023136"/>
    </source>
</evidence>
<dbReference type="Proteomes" id="UP000752171">
    <property type="component" value="Unassembled WGS sequence"/>
</dbReference>
<dbReference type="CDD" id="cd22623">
    <property type="entry name" value="Kunitz_HAI1_1-like"/>
    <property type="match status" value="1"/>
</dbReference>
<comment type="caution">
    <text evidence="14">The sequence shown here is derived from an EMBL/GenBank/DDBJ whole genome shotgun (WGS) entry which is preliminary data.</text>
</comment>
<evidence type="ECO:0000256" key="10">
    <source>
        <dbReference type="SAM" id="SignalP"/>
    </source>
</evidence>
<dbReference type="GO" id="GO:0008544">
    <property type="term" value="P:epidermis development"/>
    <property type="evidence" value="ECO:0007669"/>
    <property type="project" value="TreeGrafter"/>
</dbReference>
<feature type="signal peptide" evidence="10">
    <location>
        <begin position="1"/>
        <end position="23"/>
    </location>
</feature>
<name>A0A8T2L965_ASTMX</name>
<dbReference type="InterPro" id="IPR035986">
    <property type="entry name" value="PKD_dom_sf"/>
</dbReference>
<evidence type="ECO:0000256" key="6">
    <source>
        <dbReference type="ARBA" id="ARBA00023157"/>
    </source>
</evidence>
<dbReference type="SUPFAM" id="SSF57424">
    <property type="entry name" value="LDL receptor-like module"/>
    <property type="match status" value="1"/>
</dbReference>
<dbReference type="InterPro" id="IPR023415">
    <property type="entry name" value="LDLR_class-A_CS"/>
</dbReference>
<evidence type="ECO:0000256" key="9">
    <source>
        <dbReference type="SAM" id="Phobius"/>
    </source>
</evidence>
<comment type="subcellular location">
    <subcellularLocation>
        <location evidence="1">Membrane</location>
    </subcellularLocation>
</comment>
<dbReference type="Gene3D" id="2.60.40.10">
    <property type="entry name" value="Immunoglobulins"/>
    <property type="match status" value="1"/>
</dbReference>
<organism evidence="14 15">
    <name type="scientific">Astyanax mexicanus</name>
    <name type="common">Blind cave fish</name>
    <name type="synonym">Astyanax fasciatus mexicanus</name>
    <dbReference type="NCBI Taxonomy" id="7994"/>
    <lineage>
        <taxon>Eukaryota</taxon>
        <taxon>Metazoa</taxon>
        <taxon>Chordata</taxon>
        <taxon>Craniata</taxon>
        <taxon>Vertebrata</taxon>
        <taxon>Euteleostomi</taxon>
        <taxon>Actinopterygii</taxon>
        <taxon>Neopterygii</taxon>
        <taxon>Teleostei</taxon>
        <taxon>Ostariophysi</taxon>
        <taxon>Characiformes</taxon>
        <taxon>Characoidei</taxon>
        <taxon>Acestrorhamphidae</taxon>
        <taxon>Acestrorhamphinae</taxon>
        <taxon>Astyanax</taxon>
    </lineage>
</organism>
<dbReference type="PROSITE" id="PS01209">
    <property type="entry name" value="LDLRA_1"/>
    <property type="match status" value="1"/>
</dbReference>
<dbReference type="InterPro" id="IPR013980">
    <property type="entry name" value="MANSC_dom"/>
</dbReference>
<dbReference type="PANTHER" id="PTHR46750:SF1">
    <property type="entry name" value="KUNITZ-TYPE PROTEASE INHIBITOR 1"/>
    <property type="match status" value="1"/>
</dbReference>
<dbReference type="PRINTS" id="PR00759">
    <property type="entry name" value="BASICPTASE"/>
</dbReference>
<dbReference type="SMART" id="SM00131">
    <property type="entry name" value="KU"/>
    <property type="match status" value="2"/>
</dbReference>
<dbReference type="InterPro" id="IPR002223">
    <property type="entry name" value="Kunitz_BPTI"/>
</dbReference>
<dbReference type="PROSITE" id="PS50279">
    <property type="entry name" value="BPTI_KUNITZ_2"/>
    <property type="match status" value="2"/>
</dbReference>
<dbReference type="EMBL" id="JAICCE010000014">
    <property type="protein sequence ID" value="KAG9268160.1"/>
    <property type="molecule type" value="Genomic_DNA"/>
</dbReference>
<keyword evidence="7" id="KW-0325">Glycoprotein</keyword>
<evidence type="ECO:0000259" key="11">
    <source>
        <dbReference type="PROSITE" id="PS50093"/>
    </source>
</evidence>
<dbReference type="GO" id="GO:0005886">
    <property type="term" value="C:plasma membrane"/>
    <property type="evidence" value="ECO:0007669"/>
    <property type="project" value="TreeGrafter"/>
</dbReference>
<feature type="domain" description="BPTI/Kunitz inhibitor" evidence="12">
    <location>
        <begin position="242"/>
        <end position="292"/>
    </location>
</feature>
<dbReference type="InterPro" id="IPR020901">
    <property type="entry name" value="Prtase_inh_Kunz-CS"/>
</dbReference>
<dbReference type="GO" id="GO:0004867">
    <property type="term" value="F:serine-type endopeptidase inhibitor activity"/>
    <property type="evidence" value="ECO:0007669"/>
    <property type="project" value="InterPro"/>
</dbReference>
<dbReference type="InterPro" id="IPR013783">
    <property type="entry name" value="Ig-like_fold"/>
</dbReference>
<dbReference type="AlphaFoldDB" id="A0A8T2L965"/>
<keyword evidence="4 9" id="KW-1133">Transmembrane helix</keyword>
<dbReference type="FunFam" id="4.10.410.10:FF:000020">
    <property type="entry name" value="Collagen, type VI, alpha 3"/>
    <property type="match status" value="1"/>
</dbReference>
<dbReference type="Pfam" id="PF22352">
    <property type="entry name" value="K319L-like_PKD"/>
    <property type="match status" value="1"/>
</dbReference>
<dbReference type="InterPro" id="IPR002172">
    <property type="entry name" value="LDrepeatLR_classA_rpt"/>
</dbReference>
<dbReference type="SMART" id="SM00765">
    <property type="entry name" value="MANEC"/>
    <property type="match status" value="1"/>
</dbReference>
<dbReference type="GO" id="GO:0060429">
    <property type="term" value="P:epithelium development"/>
    <property type="evidence" value="ECO:0007669"/>
    <property type="project" value="TreeGrafter"/>
</dbReference>
<evidence type="ECO:0000256" key="2">
    <source>
        <dbReference type="ARBA" id="ARBA00022692"/>
    </source>
</evidence>
<dbReference type="Gene3D" id="4.10.410.10">
    <property type="entry name" value="Pancreatic trypsin inhibitor Kunitz domain"/>
    <property type="match status" value="2"/>
</dbReference>
<feature type="disulfide bond" evidence="8">
    <location>
        <begin position="320"/>
        <end position="332"/>
    </location>
</feature>
<dbReference type="InterPro" id="IPR036880">
    <property type="entry name" value="Kunitz_BPTI_sf"/>
</dbReference>
<feature type="domain" description="BPTI/Kunitz inhibitor" evidence="12">
    <location>
        <begin position="376"/>
        <end position="426"/>
    </location>
</feature>
<evidence type="ECO:0000313" key="15">
    <source>
        <dbReference type="Proteomes" id="UP000752171"/>
    </source>
</evidence>
<evidence type="ECO:0000259" key="13">
    <source>
        <dbReference type="PROSITE" id="PS50986"/>
    </source>
</evidence>
<dbReference type="SMART" id="SM00192">
    <property type="entry name" value="LDLa"/>
    <property type="match status" value="1"/>
</dbReference>
<dbReference type="PANTHER" id="PTHR46750">
    <property type="entry name" value="KUNITZ-TYPE PROTEASE INHIBITOR 1"/>
    <property type="match status" value="1"/>
</dbReference>
<keyword evidence="6 8" id="KW-1015">Disulfide bond</keyword>
<dbReference type="FunFam" id="4.10.410.10:FF:000006">
    <property type="entry name" value="Serine peptidase inhibitor, Kunitz type 1"/>
    <property type="match status" value="1"/>
</dbReference>
<keyword evidence="5 9" id="KW-0472">Membrane</keyword>
<dbReference type="CDD" id="cd00112">
    <property type="entry name" value="LDLa"/>
    <property type="match status" value="1"/>
</dbReference>
<dbReference type="SUPFAM" id="SSF57362">
    <property type="entry name" value="BPTI-like"/>
    <property type="match status" value="2"/>
</dbReference>
<feature type="domain" description="PKD" evidence="11">
    <location>
        <begin position="145"/>
        <end position="237"/>
    </location>
</feature>
<dbReference type="PROSITE" id="PS50068">
    <property type="entry name" value="LDLRA_2"/>
    <property type="match status" value="1"/>
</dbReference>
<accession>A0A8T2L965</accession>
<dbReference type="InterPro" id="IPR011106">
    <property type="entry name" value="MANSC_N"/>
</dbReference>
<dbReference type="CDD" id="cd22624">
    <property type="entry name" value="Kunitz_HAI1_2-like"/>
    <property type="match status" value="1"/>
</dbReference>
<gene>
    <name evidence="14" type="primary">SPINT1</name>
    <name evidence="14" type="ORF">AMEX_G17103</name>
</gene>
<dbReference type="Gene3D" id="4.10.400.10">
    <property type="entry name" value="Low-density Lipoprotein Receptor"/>
    <property type="match status" value="1"/>
</dbReference>
<feature type="transmembrane region" description="Helical" evidence="9">
    <location>
        <begin position="451"/>
        <end position="475"/>
    </location>
</feature>
<evidence type="ECO:0000256" key="8">
    <source>
        <dbReference type="PROSITE-ProRule" id="PRU00124"/>
    </source>
</evidence>